<proteinExistence type="predicted"/>
<reference evidence="1" key="1">
    <citation type="journal article" date="2015" name="Nature">
        <title>Complex archaea that bridge the gap between prokaryotes and eukaryotes.</title>
        <authorList>
            <person name="Spang A."/>
            <person name="Saw J.H."/>
            <person name="Jorgensen S.L."/>
            <person name="Zaremba-Niedzwiedzka K."/>
            <person name="Martijn J."/>
            <person name="Lind A.E."/>
            <person name="van Eijk R."/>
            <person name="Schleper C."/>
            <person name="Guy L."/>
            <person name="Ettema T.J."/>
        </authorList>
    </citation>
    <scope>NUCLEOTIDE SEQUENCE</scope>
</reference>
<gene>
    <name evidence="1" type="ORF">LCGC14_0504620</name>
</gene>
<evidence type="ECO:0000313" key="1">
    <source>
        <dbReference type="EMBL" id="KKN63192.1"/>
    </source>
</evidence>
<sequence length="164" mass="20129">MWLSNGLPVRIISRVDGERYLERYFLCKLWRWTFFLHRFRNSDPEEEVHDHPWNSIAIILSGWYWEWRWLGGEEKLYVRRWFNIVKGETFHRVTLPINDSECWTLFIHAPQFKPWGFLRKMTIEAGKDEMKFYRYIPMPKGGGEKPWYKNDSLRRGRDIRDAEV</sequence>
<comment type="caution">
    <text evidence="1">The sequence shown here is derived from an EMBL/GenBank/DDBJ whole genome shotgun (WGS) entry which is preliminary data.</text>
</comment>
<organism evidence="1">
    <name type="scientific">marine sediment metagenome</name>
    <dbReference type="NCBI Taxonomy" id="412755"/>
    <lineage>
        <taxon>unclassified sequences</taxon>
        <taxon>metagenomes</taxon>
        <taxon>ecological metagenomes</taxon>
    </lineage>
</organism>
<name>A0A0F9SLD6_9ZZZZ</name>
<protein>
    <recommendedName>
        <fullName evidence="2">Cysteine dioxygenase</fullName>
    </recommendedName>
</protein>
<accession>A0A0F9SLD6</accession>
<dbReference type="EMBL" id="LAZR01000598">
    <property type="protein sequence ID" value="KKN63192.1"/>
    <property type="molecule type" value="Genomic_DNA"/>
</dbReference>
<evidence type="ECO:0008006" key="2">
    <source>
        <dbReference type="Google" id="ProtNLM"/>
    </source>
</evidence>
<dbReference type="AlphaFoldDB" id="A0A0F9SLD6"/>